<keyword evidence="3 14" id="KW-0245">EGF-like domain</keyword>
<evidence type="ECO:0000256" key="14">
    <source>
        <dbReference type="PROSITE-ProRule" id="PRU00076"/>
    </source>
</evidence>
<feature type="chain" id="PRO_5043687077" evidence="17">
    <location>
        <begin position="26"/>
        <end position="713"/>
    </location>
</feature>
<dbReference type="PROSITE" id="PS00010">
    <property type="entry name" value="ASX_HYDROXYL"/>
    <property type="match status" value="1"/>
</dbReference>
<keyword evidence="16" id="KW-0472">Membrane</keyword>
<feature type="transmembrane region" description="Helical" evidence="16">
    <location>
        <begin position="332"/>
        <end position="356"/>
    </location>
</feature>
<dbReference type="SMART" id="SM00220">
    <property type="entry name" value="S_TKc"/>
    <property type="match status" value="1"/>
</dbReference>
<dbReference type="GO" id="GO:0004674">
    <property type="term" value="F:protein serine/threonine kinase activity"/>
    <property type="evidence" value="ECO:0007669"/>
    <property type="project" value="UniProtKB-KW"/>
</dbReference>
<evidence type="ECO:0000259" key="18">
    <source>
        <dbReference type="PROSITE" id="PS50011"/>
    </source>
</evidence>
<dbReference type="GO" id="GO:0005509">
    <property type="term" value="F:calcium ion binding"/>
    <property type="evidence" value="ECO:0007669"/>
    <property type="project" value="InterPro"/>
</dbReference>
<dbReference type="SMART" id="SM00179">
    <property type="entry name" value="EGF_CA"/>
    <property type="match status" value="1"/>
</dbReference>
<keyword evidence="16" id="KW-0812">Transmembrane</keyword>
<dbReference type="PANTHER" id="PTHR27005:SF315">
    <property type="entry name" value="PROTEIN KINASE DOMAIN-CONTAINING PROTEIN"/>
    <property type="match status" value="1"/>
</dbReference>
<evidence type="ECO:0000259" key="19">
    <source>
        <dbReference type="PROSITE" id="PS50026"/>
    </source>
</evidence>
<dbReference type="InterPro" id="IPR009030">
    <property type="entry name" value="Growth_fac_rcpt_cys_sf"/>
</dbReference>
<dbReference type="SMART" id="SM00181">
    <property type="entry name" value="EGF"/>
    <property type="match status" value="2"/>
</dbReference>
<dbReference type="Pfam" id="PF00069">
    <property type="entry name" value="Pkinase"/>
    <property type="match status" value="1"/>
</dbReference>
<dbReference type="GO" id="GO:0005524">
    <property type="term" value="F:ATP binding"/>
    <property type="evidence" value="ECO:0007669"/>
    <property type="project" value="UniProtKB-UniRule"/>
</dbReference>
<dbReference type="PROSITE" id="PS50011">
    <property type="entry name" value="PROTEIN_KINASE_DOM"/>
    <property type="match status" value="1"/>
</dbReference>
<dbReference type="PANTHER" id="PTHR27005">
    <property type="entry name" value="WALL-ASSOCIATED RECEPTOR KINASE-LIKE 21"/>
    <property type="match status" value="1"/>
</dbReference>
<evidence type="ECO:0000256" key="4">
    <source>
        <dbReference type="ARBA" id="ARBA00022679"/>
    </source>
</evidence>
<reference evidence="20 21" key="1">
    <citation type="submission" date="2021-09" db="EMBL/GenBank/DDBJ databases">
        <title>Genomic insights and catalytic innovation underlie evolution of tropane alkaloids biosynthesis.</title>
        <authorList>
            <person name="Wang Y.-J."/>
            <person name="Tian T."/>
            <person name="Huang J.-P."/>
            <person name="Huang S.-X."/>
        </authorList>
    </citation>
    <scope>NUCLEOTIDE SEQUENCE [LARGE SCALE GENOMIC DNA]</scope>
    <source>
        <strain evidence="20">KIB-2018</strain>
        <tissue evidence="20">Leaf</tissue>
    </source>
</reference>
<dbReference type="PROSITE" id="PS01187">
    <property type="entry name" value="EGF_CA"/>
    <property type="match status" value="1"/>
</dbReference>
<dbReference type="Proteomes" id="UP001159364">
    <property type="component" value="Linkage Group LG04"/>
</dbReference>
<dbReference type="PROSITE" id="PS00108">
    <property type="entry name" value="PROTEIN_KINASE_ST"/>
    <property type="match status" value="1"/>
</dbReference>
<dbReference type="PROSITE" id="PS01186">
    <property type="entry name" value="EGF_2"/>
    <property type="match status" value="1"/>
</dbReference>
<dbReference type="Gene3D" id="1.10.510.10">
    <property type="entry name" value="Transferase(Phosphotransferase) domain 1"/>
    <property type="match status" value="1"/>
</dbReference>
<evidence type="ECO:0000256" key="10">
    <source>
        <dbReference type="ARBA" id="ARBA00023157"/>
    </source>
</evidence>
<keyword evidence="16" id="KW-1133">Transmembrane helix</keyword>
<dbReference type="SUPFAM" id="SSF57184">
    <property type="entry name" value="Growth factor receptor domain"/>
    <property type="match status" value="1"/>
</dbReference>
<evidence type="ECO:0000256" key="17">
    <source>
        <dbReference type="SAM" id="SignalP"/>
    </source>
</evidence>
<comment type="caution">
    <text evidence="20">The sequence shown here is derived from an EMBL/GenBank/DDBJ whole genome shotgun (WGS) entry which is preliminary data.</text>
</comment>
<dbReference type="InterPro" id="IPR025287">
    <property type="entry name" value="WAK_GUB"/>
</dbReference>
<evidence type="ECO:0000256" key="12">
    <source>
        <dbReference type="ARBA" id="ARBA00047558"/>
    </source>
</evidence>
<evidence type="ECO:0000256" key="5">
    <source>
        <dbReference type="ARBA" id="ARBA00022729"/>
    </source>
</evidence>
<keyword evidence="5 17" id="KW-0732">Signal</keyword>
<dbReference type="GO" id="GO:0005886">
    <property type="term" value="C:plasma membrane"/>
    <property type="evidence" value="ECO:0007669"/>
    <property type="project" value="TreeGrafter"/>
</dbReference>
<dbReference type="GO" id="GO:0007166">
    <property type="term" value="P:cell surface receptor signaling pathway"/>
    <property type="evidence" value="ECO:0007669"/>
    <property type="project" value="InterPro"/>
</dbReference>
<sequence length="713" mass="78750">MKSIAQTQGFFVLLVLWSCLCKSAAATVTTKSGCNSTCGNVSVPYPFGVGDPSCAVNENFLLTCNHSSSPPVLKYRQYTPVVNISVDEGTMVVRYRTAYDCYNGSGLVEEFHNSKTLGGSFTLSNTRNKLTVLGCDTVGQMTNEEKTFGSGCFSLCDGNIADYTNCSGVGCCQVEIPPHLKTLNISSESTNNHTNVLDFNPCGFTFLADETFKFSDWRLDATPSKLERYNSVVEWVIENKTCDEAQKNLSSYACRENTNCTYSENNRGYRCLCNQGFTGNPYLQGCQDIDECHYPKTYPCEGTCRNTNGSYTCRCPLGMHGDGKVECKGFPIGSMVAVIGAAILLVISTLLSVVICRKRTKQRNFFKNGGMLLKHQRVRIFSEAELAKATKSYATDHFLGKGGFGSVYKGILPDNTLVAVKKPRDFDKIKIDEEFQHEINIVSQVNHINVVRLLGLCLETKVPLLVYEFVSNGTLFHHIHDSKSEALLAWRSRLRIAAETASALDYLHSLANPPIIHGDVKSANILLDDKYTAKVSDFGASVLISPCQNDVATKIQGTFGYLDPEYVLTGNLTAKSDVYSFGVILVELLTGKKPNSVLSSEEQTSIINHFRSTTGSNELSQLLCFEVADETEVEEIEIFAEIAKECLNNSGIKRPTMKQVAEGLSRLTRLHENLQYQDNREEETLRLSGEHEESCSYTVTTTSFSIGNYTDSI</sequence>
<feature type="domain" description="Protein kinase" evidence="18">
    <location>
        <begin position="393"/>
        <end position="674"/>
    </location>
</feature>
<keyword evidence="4" id="KW-0808">Transferase</keyword>
<dbReference type="PROSITE" id="PS00107">
    <property type="entry name" value="PROTEIN_KINASE_ATP"/>
    <property type="match status" value="1"/>
</dbReference>
<accession>A0AAV8TM06</accession>
<protein>
    <submittedName>
        <fullName evidence="20">Uncharacterized protein</fullName>
    </submittedName>
</protein>
<evidence type="ECO:0000256" key="16">
    <source>
        <dbReference type="SAM" id="Phobius"/>
    </source>
</evidence>
<keyword evidence="7 15" id="KW-0547">Nucleotide-binding</keyword>
<dbReference type="InterPro" id="IPR017441">
    <property type="entry name" value="Protein_kinase_ATP_BS"/>
</dbReference>
<proteinExistence type="predicted"/>
<dbReference type="Gene3D" id="2.90.20.10">
    <property type="entry name" value="Plasmodium vivax P25 domain"/>
    <property type="match status" value="1"/>
</dbReference>
<evidence type="ECO:0000256" key="13">
    <source>
        <dbReference type="ARBA" id="ARBA00047951"/>
    </source>
</evidence>
<evidence type="ECO:0000256" key="2">
    <source>
        <dbReference type="ARBA" id="ARBA00022527"/>
    </source>
</evidence>
<evidence type="ECO:0000313" key="21">
    <source>
        <dbReference type="Proteomes" id="UP001159364"/>
    </source>
</evidence>
<evidence type="ECO:0000256" key="15">
    <source>
        <dbReference type="PROSITE-ProRule" id="PRU10141"/>
    </source>
</evidence>
<dbReference type="CDD" id="cd14066">
    <property type="entry name" value="STKc_IRAK"/>
    <property type="match status" value="1"/>
</dbReference>
<keyword evidence="10" id="KW-1015">Disulfide bond</keyword>
<keyword evidence="9 15" id="KW-0067">ATP-binding</keyword>
<evidence type="ECO:0000256" key="8">
    <source>
        <dbReference type="ARBA" id="ARBA00022777"/>
    </source>
</evidence>
<comment type="subcellular location">
    <subcellularLocation>
        <location evidence="1">Membrane</location>
        <topology evidence="1">Single-pass type I membrane protein</topology>
    </subcellularLocation>
</comment>
<feature type="signal peptide" evidence="17">
    <location>
        <begin position="1"/>
        <end position="25"/>
    </location>
</feature>
<evidence type="ECO:0000256" key="1">
    <source>
        <dbReference type="ARBA" id="ARBA00004479"/>
    </source>
</evidence>
<comment type="caution">
    <text evidence="14">Lacks conserved residue(s) required for the propagation of feature annotation.</text>
</comment>
<dbReference type="Gene3D" id="3.30.200.20">
    <property type="entry name" value="Phosphorylase Kinase, domain 1"/>
    <property type="match status" value="1"/>
</dbReference>
<organism evidence="20 21">
    <name type="scientific">Erythroxylum novogranatense</name>
    <dbReference type="NCBI Taxonomy" id="1862640"/>
    <lineage>
        <taxon>Eukaryota</taxon>
        <taxon>Viridiplantae</taxon>
        <taxon>Streptophyta</taxon>
        <taxon>Embryophyta</taxon>
        <taxon>Tracheophyta</taxon>
        <taxon>Spermatophyta</taxon>
        <taxon>Magnoliopsida</taxon>
        <taxon>eudicotyledons</taxon>
        <taxon>Gunneridae</taxon>
        <taxon>Pentapetalae</taxon>
        <taxon>rosids</taxon>
        <taxon>fabids</taxon>
        <taxon>Malpighiales</taxon>
        <taxon>Erythroxylaceae</taxon>
        <taxon>Erythroxylum</taxon>
    </lineage>
</organism>
<dbReference type="PROSITE" id="PS50026">
    <property type="entry name" value="EGF_3"/>
    <property type="match status" value="1"/>
</dbReference>
<dbReference type="SUPFAM" id="SSF56112">
    <property type="entry name" value="Protein kinase-like (PK-like)"/>
    <property type="match status" value="1"/>
</dbReference>
<dbReference type="GO" id="GO:0030247">
    <property type="term" value="F:polysaccharide binding"/>
    <property type="evidence" value="ECO:0007669"/>
    <property type="project" value="InterPro"/>
</dbReference>
<keyword evidence="2" id="KW-0723">Serine/threonine-protein kinase</keyword>
<dbReference type="CDD" id="cd00054">
    <property type="entry name" value="EGF_CA"/>
    <property type="match status" value="1"/>
</dbReference>
<evidence type="ECO:0000256" key="6">
    <source>
        <dbReference type="ARBA" id="ARBA00022737"/>
    </source>
</evidence>
<comment type="catalytic activity">
    <reaction evidence="12">
        <text>L-seryl-[protein] + ATP = O-phospho-L-seryl-[protein] + ADP + H(+)</text>
        <dbReference type="Rhea" id="RHEA:17989"/>
        <dbReference type="Rhea" id="RHEA-COMP:9863"/>
        <dbReference type="Rhea" id="RHEA-COMP:11604"/>
        <dbReference type="ChEBI" id="CHEBI:15378"/>
        <dbReference type="ChEBI" id="CHEBI:29999"/>
        <dbReference type="ChEBI" id="CHEBI:30616"/>
        <dbReference type="ChEBI" id="CHEBI:83421"/>
        <dbReference type="ChEBI" id="CHEBI:456216"/>
    </reaction>
</comment>
<keyword evidence="21" id="KW-1185">Reference proteome</keyword>
<feature type="binding site" evidence="15">
    <location>
        <position position="422"/>
    </location>
    <ligand>
        <name>ATP</name>
        <dbReference type="ChEBI" id="CHEBI:30616"/>
    </ligand>
</feature>
<dbReference type="EMBL" id="JAIWQS010000004">
    <property type="protein sequence ID" value="KAJ8767937.1"/>
    <property type="molecule type" value="Genomic_DNA"/>
</dbReference>
<dbReference type="InterPro" id="IPR008271">
    <property type="entry name" value="Ser/Thr_kinase_AS"/>
</dbReference>
<dbReference type="InterPro" id="IPR000742">
    <property type="entry name" value="EGF"/>
</dbReference>
<dbReference type="InterPro" id="IPR000152">
    <property type="entry name" value="EGF-type_Asp/Asn_hydroxyl_site"/>
</dbReference>
<evidence type="ECO:0000256" key="3">
    <source>
        <dbReference type="ARBA" id="ARBA00022536"/>
    </source>
</evidence>
<dbReference type="FunFam" id="1.10.510.10:FF:000084">
    <property type="entry name" value="Wall-associated receptor kinase 2"/>
    <property type="match status" value="1"/>
</dbReference>
<dbReference type="InterPro" id="IPR000719">
    <property type="entry name" value="Prot_kinase_dom"/>
</dbReference>
<dbReference type="Pfam" id="PF13947">
    <property type="entry name" value="GUB_WAK_bind"/>
    <property type="match status" value="1"/>
</dbReference>
<comment type="catalytic activity">
    <reaction evidence="13">
        <text>L-threonyl-[protein] + ATP = O-phospho-L-threonyl-[protein] + ADP + H(+)</text>
        <dbReference type="Rhea" id="RHEA:46608"/>
        <dbReference type="Rhea" id="RHEA-COMP:11060"/>
        <dbReference type="Rhea" id="RHEA-COMP:11605"/>
        <dbReference type="ChEBI" id="CHEBI:15378"/>
        <dbReference type="ChEBI" id="CHEBI:30013"/>
        <dbReference type="ChEBI" id="CHEBI:30616"/>
        <dbReference type="ChEBI" id="CHEBI:61977"/>
        <dbReference type="ChEBI" id="CHEBI:456216"/>
    </reaction>
</comment>
<evidence type="ECO:0000313" key="20">
    <source>
        <dbReference type="EMBL" id="KAJ8767937.1"/>
    </source>
</evidence>
<feature type="domain" description="EGF-like" evidence="19">
    <location>
        <begin position="288"/>
        <end position="328"/>
    </location>
</feature>
<gene>
    <name evidence="20" type="ORF">K2173_020877</name>
</gene>
<keyword evidence="8" id="KW-0418">Kinase</keyword>
<evidence type="ECO:0000256" key="9">
    <source>
        <dbReference type="ARBA" id="ARBA00022840"/>
    </source>
</evidence>
<dbReference type="InterPro" id="IPR001881">
    <property type="entry name" value="EGF-like_Ca-bd_dom"/>
</dbReference>
<keyword evidence="6" id="KW-0677">Repeat</keyword>
<dbReference type="InterPro" id="IPR011009">
    <property type="entry name" value="Kinase-like_dom_sf"/>
</dbReference>
<name>A0AAV8TM06_9ROSI</name>
<keyword evidence="11" id="KW-0325">Glycoprotein</keyword>
<dbReference type="FunFam" id="3.30.200.20:FF:000337">
    <property type="entry name" value="Wall-associated receptor kinase 3"/>
    <property type="match status" value="1"/>
</dbReference>
<dbReference type="InterPro" id="IPR018097">
    <property type="entry name" value="EGF_Ca-bd_CS"/>
</dbReference>
<evidence type="ECO:0000256" key="11">
    <source>
        <dbReference type="ARBA" id="ARBA00023180"/>
    </source>
</evidence>
<evidence type="ECO:0000256" key="7">
    <source>
        <dbReference type="ARBA" id="ARBA00022741"/>
    </source>
</evidence>
<dbReference type="AlphaFoldDB" id="A0AAV8TM06"/>
<dbReference type="InterPro" id="IPR045274">
    <property type="entry name" value="WAK-like"/>
</dbReference>